<dbReference type="SUPFAM" id="SSF54106">
    <property type="entry name" value="LysM domain"/>
    <property type="match status" value="1"/>
</dbReference>
<dbReference type="InterPro" id="IPR052196">
    <property type="entry name" value="Bact_Kbp"/>
</dbReference>
<dbReference type="InterPro" id="IPR018392">
    <property type="entry name" value="LysM"/>
</dbReference>
<evidence type="ECO:0000313" key="3">
    <source>
        <dbReference type="EMBL" id="SDP00500.1"/>
    </source>
</evidence>
<gene>
    <name evidence="3" type="ORF">SAMN04489708_10611</name>
</gene>
<proteinExistence type="predicted"/>
<protein>
    <submittedName>
        <fullName evidence="3">LysM domain-containing protein</fullName>
    </submittedName>
</protein>
<keyword evidence="1" id="KW-0732">Signal</keyword>
<dbReference type="Pfam" id="PF01476">
    <property type="entry name" value="LysM"/>
    <property type="match status" value="1"/>
</dbReference>
<dbReference type="SMART" id="SM00257">
    <property type="entry name" value="LysM"/>
    <property type="match status" value="1"/>
</dbReference>
<sequence>MCADKSKSNGIQNMNASTRLRAPALGVLALAAAVLAAPAAGHAQNYPVTAGQRATAQQVASRGVPLAELAPSAPDTYVVKRGDTLWGISGMYLLRPWRWPELWGMNLQAIPNPHLIFPGQTLYLEKVDGYARLRTARGGPDGDPETVRVSPRTRTDSLAGTALPTLPPHLIEPFLVEPLVVDELTLSQTPRIVATVDERVLMANGDRAYARGPAGLPLRLDPGVPRHYRVFRNAVPMKDPETGEILGYEAQYVARADLVRGEAAEETRTPDGGTRTDPVPATIDLSGAKEEIRFGDRLLPAPERGYTSYTPQAPQFPVDARVVSIYGSAAVAYAAQNQVVAINRGTRDGMQPGLVLTVLTKGERIVDKTDDDRATIKLPSEANGTAMVFRTFDRVSYALLMQVRQGVRVGDRLVNPQ</sequence>
<reference evidence="4" key="1">
    <citation type="submission" date="2016-10" db="EMBL/GenBank/DDBJ databases">
        <authorList>
            <person name="Varghese N."/>
            <person name="Submissions S."/>
        </authorList>
    </citation>
    <scope>NUCLEOTIDE SEQUENCE [LARGE SCALE GENOMIC DNA]</scope>
    <source>
        <strain evidence="4">DSM 17101</strain>
    </source>
</reference>
<evidence type="ECO:0000256" key="1">
    <source>
        <dbReference type="SAM" id="SignalP"/>
    </source>
</evidence>
<keyword evidence="4" id="KW-1185">Reference proteome</keyword>
<accession>A0A1H0P716</accession>
<evidence type="ECO:0000313" key="4">
    <source>
        <dbReference type="Proteomes" id="UP000199317"/>
    </source>
</evidence>
<evidence type="ECO:0000259" key="2">
    <source>
        <dbReference type="PROSITE" id="PS51782"/>
    </source>
</evidence>
<dbReference type="Gene3D" id="3.10.350.10">
    <property type="entry name" value="LysM domain"/>
    <property type="match status" value="1"/>
</dbReference>
<feature type="signal peptide" evidence="1">
    <location>
        <begin position="1"/>
        <end position="43"/>
    </location>
</feature>
<name>A0A1H0P716_9BURK</name>
<organism evidence="3 4">
    <name type="scientific">Paracidovorax cattleyae</name>
    <dbReference type="NCBI Taxonomy" id="80868"/>
    <lineage>
        <taxon>Bacteria</taxon>
        <taxon>Pseudomonadati</taxon>
        <taxon>Pseudomonadota</taxon>
        <taxon>Betaproteobacteria</taxon>
        <taxon>Burkholderiales</taxon>
        <taxon>Comamonadaceae</taxon>
        <taxon>Paracidovorax</taxon>
    </lineage>
</organism>
<dbReference type="PANTHER" id="PTHR34700:SF4">
    <property type="entry name" value="PHAGE-LIKE ELEMENT PBSX PROTEIN XKDP"/>
    <property type="match status" value="1"/>
</dbReference>
<dbReference type="OrthoDB" id="9765158at2"/>
<dbReference type="EMBL" id="FNJL01000006">
    <property type="protein sequence ID" value="SDP00500.1"/>
    <property type="molecule type" value="Genomic_DNA"/>
</dbReference>
<dbReference type="PROSITE" id="PS51782">
    <property type="entry name" value="LYSM"/>
    <property type="match status" value="1"/>
</dbReference>
<dbReference type="PANTHER" id="PTHR34700">
    <property type="entry name" value="POTASSIUM BINDING PROTEIN KBP"/>
    <property type="match status" value="1"/>
</dbReference>
<dbReference type="CDD" id="cd00118">
    <property type="entry name" value="LysM"/>
    <property type="match status" value="1"/>
</dbReference>
<dbReference type="InterPro" id="IPR036779">
    <property type="entry name" value="LysM_dom_sf"/>
</dbReference>
<dbReference type="Proteomes" id="UP000199317">
    <property type="component" value="Unassembled WGS sequence"/>
</dbReference>
<feature type="chain" id="PRO_5011444472" evidence="1">
    <location>
        <begin position="44"/>
        <end position="417"/>
    </location>
</feature>
<feature type="domain" description="LysM" evidence="2">
    <location>
        <begin position="75"/>
        <end position="124"/>
    </location>
</feature>
<dbReference type="AlphaFoldDB" id="A0A1H0P716"/>